<evidence type="ECO:0000313" key="16">
    <source>
        <dbReference type="EMBL" id="AUH05127.1"/>
    </source>
</evidence>
<keyword evidence="4" id="KW-0145">Chemotaxis</keyword>
<keyword evidence="6 12" id="KW-0812">Transmembrane</keyword>
<dbReference type="Proteomes" id="UP000017700">
    <property type="component" value="Chromosome"/>
</dbReference>
<evidence type="ECO:0000256" key="7">
    <source>
        <dbReference type="ARBA" id="ARBA00022989"/>
    </source>
</evidence>
<dbReference type="InterPro" id="IPR004090">
    <property type="entry name" value="Chemotax_Me-accpt_rcpt"/>
</dbReference>
<accession>A0A2I5TKN6</accession>
<dbReference type="GO" id="GO:0007165">
    <property type="term" value="P:signal transduction"/>
    <property type="evidence" value="ECO:0007669"/>
    <property type="project" value="UniProtKB-KW"/>
</dbReference>
<keyword evidence="5" id="KW-0997">Cell inner membrane</keyword>
<evidence type="ECO:0000256" key="1">
    <source>
        <dbReference type="ARBA" id="ARBA00004429"/>
    </source>
</evidence>
<evidence type="ECO:0000259" key="14">
    <source>
        <dbReference type="PROSITE" id="PS50885"/>
    </source>
</evidence>
<name>A0A2I5TKN6_SERS3</name>
<evidence type="ECO:0000256" key="8">
    <source>
        <dbReference type="ARBA" id="ARBA00023136"/>
    </source>
</evidence>
<evidence type="ECO:0000256" key="4">
    <source>
        <dbReference type="ARBA" id="ARBA00022500"/>
    </source>
</evidence>
<gene>
    <name evidence="15" type="ORF">CWC46_13905</name>
    <name evidence="16" type="ORF">Ser39006_013910</name>
</gene>
<dbReference type="Gene3D" id="1.20.120.30">
    <property type="entry name" value="Aspartate receptor, ligand-binding domain"/>
    <property type="match status" value="1"/>
</dbReference>
<dbReference type="GO" id="GO:0005886">
    <property type="term" value="C:plasma membrane"/>
    <property type="evidence" value="ECO:0007669"/>
    <property type="project" value="UniProtKB-SubCell"/>
</dbReference>
<evidence type="ECO:0000313" key="15">
    <source>
        <dbReference type="EMBL" id="AUH00806.1"/>
    </source>
</evidence>
<keyword evidence="2" id="KW-1003">Cell membrane</keyword>
<dbReference type="SMART" id="SM00283">
    <property type="entry name" value="MA"/>
    <property type="match status" value="1"/>
</dbReference>
<dbReference type="OrthoDB" id="6500821at2"/>
<dbReference type="Pfam" id="PF00015">
    <property type="entry name" value="MCPsignal"/>
    <property type="match status" value="1"/>
</dbReference>
<dbReference type="CDD" id="cd06225">
    <property type="entry name" value="HAMP"/>
    <property type="match status" value="1"/>
</dbReference>
<dbReference type="InterPro" id="IPR035440">
    <property type="entry name" value="4HB_MCP_dom_sf"/>
</dbReference>
<dbReference type="KEGG" id="serq:CWC46_13905"/>
<dbReference type="PROSITE" id="PS50885">
    <property type="entry name" value="HAMP"/>
    <property type="match status" value="1"/>
</dbReference>
<feature type="transmembrane region" description="Helical" evidence="12">
    <location>
        <begin position="20"/>
        <end position="44"/>
    </location>
</feature>
<dbReference type="Gene3D" id="1.10.287.950">
    <property type="entry name" value="Methyl-accepting chemotaxis protein"/>
    <property type="match status" value="1"/>
</dbReference>
<evidence type="ECO:0000256" key="5">
    <source>
        <dbReference type="ARBA" id="ARBA00022519"/>
    </source>
</evidence>
<dbReference type="Proteomes" id="UP000233778">
    <property type="component" value="Chromosome"/>
</dbReference>
<dbReference type="GO" id="GO:0004888">
    <property type="term" value="F:transmembrane signaling receptor activity"/>
    <property type="evidence" value="ECO:0007669"/>
    <property type="project" value="InterPro"/>
</dbReference>
<dbReference type="SUPFAM" id="SSF47170">
    <property type="entry name" value="Aspartate receptor, ligand-binding domain"/>
    <property type="match status" value="1"/>
</dbReference>
<keyword evidence="8 12" id="KW-0472">Membrane</keyword>
<evidence type="ECO:0000313" key="17">
    <source>
        <dbReference type="Proteomes" id="UP000017700"/>
    </source>
</evidence>
<protein>
    <submittedName>
        <fullName evidence="16">Methyl-accepting chemotaxis protein</fullName>
    </submittedName>
</protein>
<dbReference type="SUPFAM" id="SSF58104">
    <property type="entry name" value="Methyl-accepting chemotaxis protein (MCP) signaling domain"/>
    <property type="match status" value="1"/>
</dbReference>
<dbReference type="RefSeq" id="WP_021015957.1">
    <property type="nucleotide sequence ID" value="NZ_CP025084.1"/>
</dbReference>
<evidence type="ECO:0000256" key="10">
    <source>
        <dbReference type="ARBA" id="ARBA00029447"/>
    </source>
</evidence>
<sequence>MLMSTTSQTRKWRRLHQYRLSFLSGLLLIIGLFSLLQIFSVGIISKTMTQVRLDSAANETLRQQQALMDQSRMEIMNASDKLNRAGIYLMVDKETGSVGSWHSLMSEAETSLQQAEKHYQQLNTRTAAQKDPAFAALKVSYQQLYAGLREVAESIKKSNQIDIFFSVPIQAYQNDFTKKYSRYLQDNDTRQKQHSQKLLNNLDEAHTIFIIVLGLLMMVSAMVWAGVSKTIIRPLKRITDHLQLIAAGDLSHTIKTEKRATREISQLNDSVIQMQSGLVDLVNQVRQGIENMVVQLDHVTNDNQTLSTQANRQSLELKATTEHIIQLSQHLEQNSHHTQQASHHAEETSHIAERGENMMNDVKSAMLNISGRTKEMTEVISMIENVAFQTHILSLNAAIEAARAGDMGRGFSVVAREVGTLAAQSSNSAQNINVLIRESDDSVTTGAQLVTRLNDSLQEIIRAAKETCTFLNDIATISLQQNQSIHEVTNRISTLNDTVRQNAGQVAASAQTCTSLLEQAEQLTASVSLFSLPRPADPAPHGAAAAAASMIPVLS</sequence>
<dbReference type="CDD" id="cd19407">
    <property type="entry name" value="Tar_Tsr_sensor"/>
    <property type="match status" value="1"/>
</dbReference>
<dbReference type="STRING" id="104623.Ser39006_02694"/>
<dbReference type="AlphaFoldDB" id="A0A2I5TKN6"/>
<keyword evidence="3" id="KW-0488">Methylation</keyword>
<keyword evidence="7 12" id="KW-1133">Transmembrane helix</keyword>
<evidence type="ECO:0000256" key="11">
    <source>
        <dbReference type="PROSITE-ProRule" id="PRU00284"/>
    </source>
</evidence>
<dbReference type="GO" id="GO:0006935">
    <property type="term" value="P:chemotaxis"/>
    <property type="evidence" value="ECO:0007669"/>
    <property type="project" value="UniProtKB-KW"/>
</dbReference>
<evidence type="ECO:0000256" key="2">
    <source>
        <dbReference type="ARBA" id="ARBA00022475"/>
    </source>
</evidence>
<dbReference type="EMBL" id="CP025085">
    <property type="protein sequence ID" value="AUH00806.1"/>
    <property type="molecule type" value="Genomic_DNA"/>
</dbReference>
<evidence type="ECO:0000259" key="13">
    <source>
        <dbReference type="PROSITE" id="PS50111"/>
    </source>
</evidence>
<comment type="subcellular location">
    <subcellularLocation>
        <location evidence="1">Cell inner membrane</location>
        <topology evidence="1">Multi-pass membrane protein</topology>
    </subcellularLocation>
</comment>
<keyword evidence="9 11" id="KW-0807">Transducer</keyword>
<organism evidence="16 17">
    <name type="scientific">Serratia sp. (strain ATCC 39006)</name>
    <name type="common">Prodigiosinella confusarubida</name>
    <dbReference type="NCBI Taxonomy" id="104623"/>
    <lineage>
        <taxon>Bacteria</taxon>
        <taxon>Pseudomonadati</taxon>
        <taxon>Pseudomonadota</taxon>
        <taxon>Gammaproteobacteria</taxon>
        <taxon>Enterobacterales</taxon>
        <taxon>Pectobacteriaceae</taxon>
        <taxon>Prodigiosinella</taxon>
    </lineage>
</organism>
<dbReference type="Pfam" id="PF02203">
    <property type="entry name" value="TarH"/>
    <property type="match status" value="1"/>
</dbReference>
<reference evidence="16" key="2">
    <citation type="submission" date="2013-09" db="EMBL/GenBank/DDBJ databases">
        <authorList>
            <person name="Wang G."/>
            <person name="Yang Y."/>
            <person name="Su Y."/>
        </authorList>
    </citation>
    <scope>NUCLEOTIDE SEQUENCE</scope>
    <source>
        <strain evidence="16">ATCC 39006</strain>
    </source>
</reference>
<dbReference type="KEGG" id="sera:Ser39006_013910"/>
<evidence type="ECO:0000256" key="6">
    <source>
        <dbReference type="ARBA" id="ARBA00022692"/>
    </source>
</evidence>
<evidence type="ECO:0000256" key="12">
    <source>
        <dbReference type="SAM" id="Phobius"/>
    </source>
</evidence>
<comment type="similarity">
    <text evidence="10">Belongs to the methyl-accepting chemotaxis (MCP) protein family.</text>
</comment>
<dbReference type="InterPro" id="IPR003660">
    <property type="entry name" value="HAMP_dom"/>
</dbReference>
<evidence type="ECO:0000256" key="3">
    <source>
        <dbReference type="ARBA" id="ARBA00022481"/>
    </source>
</evidence>
<dbReference type="InterPro" id="IPR004089">
    <property type="entry name" value="MCPsignal_dom"/>
</dbReference>
<dbReference type="InterPro" id="IPR003122">
    <property type="entry name" value="Tar_rcpt_lig-bd"/>
</dbReference>
<reference evidence="16" key="4">
    <citation type="submission" date="2017-11" db="EMBL/GenBank/DDBJ databases">
        <title>Complete genome sequence of Serratia sp. ATCC 39006.</title>
        <authorList>
            <person name="Hampton H.G."/>
            <person name="Jackson S.A."/>
            <person name="Jauregui R."/>
            <person name="Poulter G.T.M."/>
            <person name="Salmond G.P.C."/>
            <person name="Fineran P.C."/>
        </authorList>
    </citation>
    <scope>NUCLEOTIDE SEQUENCE</scope>
    <source>
        <strain evidence="16">ATCC 39006</strain>
    </source>
</reference>
<dbReference type="PANTHER" id="PTHR43531:SF14">
    <property type="entry name" value="METHYL-ACCEPTING CHEMOTAXIS PROTEIN I-RELATED"/>
    <property type="match status" value="1"/>
</dbReference>
<dbReference type="EMBL" id="CP025084">
    <property type="protein sequence ID" value="AUH05127.1"/>
    <property type="molecule type" value="Genomic_DNA"/>
</dbReference>
<keyword evidence="17" id="KW-1185">Reference proteome</keyword>
<dbReference type="Pfam" id="PF00672">
    <property type="entry name" value="HAMP"/>
    <property type="match status" value="1"/>
</dbReference>
<reference evidence="16 17" key="1">
    <citation type="journal article" date="2013" name="Genome Announc.">
        <title>Draft genome sequence of Serratia sp. strain ATCC 39006, a model bacterium for analysis of the biosynthesis and regulation of prodigiosin, a carbapenem, and gas vesicles.</title>
        <authorList>
            <person name="Fineran P.C."/>
            <person name="Iglesias Cans M.C."/>
            <person name="Ramsay J.P."/>
            <person name="Wilf N.M."/>
            <person name="Cossyleon D."/>
            <person name="McNeil M.B."/>
            <person name="Williamson N.R."/>
            <person name="Monson R.E."/>
            <person name="Becher S.A."/>
            <person name="Stanton J.A."/>
            <person name="Brugger K."/>
            <person name="Brown S.D."/>
            <person name="Salmond G.P."/>
        </authorList>
    </citation>
    <scope>NUCLEOTIDE SEQUENCE [LARGE SCALE GENOMIC DNA]</scope>
    <source>
        <strain evidence="16">ATCC 39006</strain>
        <strain evidence="17">ATCC 39006 / SC 11482</strain>
    </source>
</reference>
<dbReference type="SMART" id="SM00304">
    <property type="entry name" value="HAMP"/>
    <property type="match status" value="1"/>
</dbReference>
<dbReference type="InterPro" id="IPR051310">
    <property type="entry name" value="MCP_chemotaxis"/>
</dbReference>
<dbReference type="PROSITE" id="PS50111">
    <property type="entry name" value="CHEMOTAXIS_TRANSDUC_2"/>
    <property type="match status" value="1"/>
</dbReference>
<feature type="transmembrane region" description="Helical" evidence="12">
    <location>
        <begin position="208"/>
        <end position="227"/>
    </location>
</feature>
<proteinExistence type="inferred from homology"/>
<reference evidence="15 18" key="3">
    <citation type="submission" date="2017-11" db="EMBL/GenBank/DDBJ databases">
        <title>Complete genome sequence of Serratia sp. ATCC 39006 LacA.</title>
        <authorList>
            <person name="Hampton H.G."/>
            <person name="Jackson S.A."/>
            <person name="Jauregui R."/>
            <person name="Poulter G.T.M."/>
            <person name="Salmond G.P.C."/>
            <person name="Fineran P.C."/>
        </authorList>
    </citation>
    <scope>NUCLEOTIDE SEQUENCE [LARGE SCALE GENOMIC DNA]</scope>
    <source>
        <strain evidence="15 18">ATCC 39006</strain>
    </source>
</reference>
<evidence type="ECO:0000313" key="18">
    <source>
        <dbReference type="Proteomes" id="UP000233778"/>
    </source>
</evidence>
<dbReference type="SMART" id="SM00319">
    <property type="entry name" value="TarH"/>
    <property type="match status" value="1"/>
</dbReference>
<feature type="domain" description="Methyl-accepting transducer" evidence="13">
    <location>
        <begin position="288"/>
        <end position="517"/>
    </location>
</feature>
<dbReference type="PRINTS" id="PR00260">
    <property type="entry name" value="CHEMTRNSDUCR"/>
</dbReference>
<feature type="domain" description="HAMP" evidence="14">
    <location>
        <begin position="229"/>
        <end position="283"/>
    </location>
</feature>
<dbReference type="PANTHER" id="PTHR43531">
    <property type="entry name" value="PROTEIN ICFG"/>
    <property type="match status" value="1"/>
</dbReference>
<evidence type="ECO:0000256" key="9">
    <source>
        <dbReference type="ARBA" id="ARBA00023224"/>
    </source>
</evidence>